<dbReference type="InterPro" id="IPR002740">
    <property type="entry name" value="EVE_domain"/>
</dbReference>
<sequence length="168" mass="19169">MKPQETQYWLMKAEPESRIVKGKDVKFSIDDLQAMENSTSPWDGVRNFEARNIMRDQMKLGDKVLFYHSNCKTPGVAGTATIVREGYPDYTAFDSSHPYYDAKSTDPSAPKWYMVDVKHESTFPKALTLTRMKQMAELGDMVLIKRGGRLSVQPVRQVEYDYIVSVSG</sequence>
<dbReference type="GO" id="GO:0005634">
    <property type="term" value="C:nucleus"/>
    <property type="evidence" value="ECO:0007669"/>
    <property type="project" value="UniProtKB-SubCell"/>
</dbReference>
<dbReference type="OrthoDB" id="41445at2759"/>
<evidence type="ECO:0000256" key="1">
    <source>
        <dbReference type="ARBA" id="ARBA00004123"/>
    </source>
</evidence>
<dbReference type="InterPro" id="IPR047197">
    <property type="entry name" value="THYN1-like_EVE"/>
</dbReference>
<evidence type="ECO:0000313" key="4">
    <source>
        <dbReference type="EMBL" id="KAJ2001362.1"/>
    </source>
</evidence>
<dbReference type="AlphaFoldDB" id="A0A9W8BD85"/>
<protein>
    <recommendedName>
        <fullName evidence="3">EVE domain-containing protein</fullName>
    </recommendedName>
</protein>
<dbReference type="InterPro" id="IPR015947">
    <property type="entry name" value="PUA-like_sf"/>
</dbReference>
<dbReference type="PANTHER" id="PTHR14087:SF7">
    <property type="entry name" value="THYMOCYTE NUCLEAR PROTEIN 1"/>
    <property type="match status" value="1"/>
</dbReference>
<dbReference type="Proteomes" id="UP001150907">
    <property type="component" value="Unassembled WGS sequence"/>
</dbReference>
<dbReference type="CDD" id="cd21133">
    <property type="entry name" value="EVE"/>
    <property type="match status" value="1"/>
</dbReference>
<dbReference type="EMBL" id="JANBQF010000416">
    <property type="protein sequence ID" value="KAJ2001362.1"/>
    <property type="molecule type" value="Genomic_DNA"/>
</dbReference>
<evidence type="ECO:0000256" key="2">
    <source>
        <dbReference type="ARBA" id="ARBA00023242"/>
    </source>
</evidence>
<evidence type="ECO:0000259" key="3">
    <source>
        <dbReference type="Pfam" id="PF01878"/>
    </source>
</evidence>
<dbReference type="PANTHER" id="PTHR14087">
    <property type="entry name" value="THYMOCYTE NUCLEAR PROTEIN 1"/>
    <property type="match status" value="1"/>
</dbReference>
<accession>A0A9W8BD85</accession>
<name>A0A9W8BD85_9FUNG</name>
<gene>
    <name evidence="4" type="ORF">H4R26_004171</name>
</gene>
<dbReference type="Gene3D" id="3.10.590.10">
    <property type="entry name" value="ph1033 like domains"/>
    <property type="match status" value="1"/>
</dbReference>
<evidence type="ECO:0000313" key="5">
    <source>
        <dbReference type="Proteomes" id="UP001150907"/>
    </source>
</evidence>
<organism evidence="4 5">
    <name type="scientific">Coemansia thaxteri</name>
    <dbReference type="NCBI Taxonomy" id="2663907"/>
    <lineage>
        <taxon>Eukaryota</taxon>
        <taxon>Fungi</taxon>
        <taxon>Fungi incertae sedis</taxon>
        <taxon>Zoopagomycota</taxon>
        <taxon>Kickxellomycotina</taxon>
        <taxon>Kickxellomycetes</taxon>
        <taxon>Kickxellales</taxon>
        <taxon>Kickxellaceae</taxon>
        <taxon>Coemansia</taxon>
    </lineage>
</organism>
<proteinExistence type="predicted"/>
<dbReference type="InterPro" id="IPR052181">
    <property type="entry name" value="5hmC_binding"/>
</dbReference>
<keyword evidence="2" id="KW-0539">Nucleus</keyword>
<comment type="subcellular location">
    <subcellularLocation>
        <location evidence="1">Nucleus</location>
    </subcellularLocation>
</comment>
<feature type="domain" description="EVE" evidence="3">
    <location>
        <begin position="7"/>
        <end position="165"/>
    </location>
</feature>
<keyword evidence="5" id="KW-1185">Reference proteome</keyword>
<dbReference type="SUPFAM" id="SSF88697">
    <property type="entry name" value="PUA domain-like"/>
    <property type="match status" value="1"/>
</dbReference>
<comment type="caution">
    <text evidence="4">The sequence shown here is derived from an EMBL/GenBank/DDBJ whole genome shotgun (WGS) entry which is preliminary data.</text>
</comment>
<dbReference type="Pfam" id="PF01878">
    <property type="entry name" value="EVE"/>
    <property type="match status" value="1"/>
</dbReference>
<dbReference type="FunFam" id="3.10.590.10:FF:000006">
    <property type="entry name" value="Chromosome 7, whole genome shotgun sequence"/>
    <property type="match status" value="1"/>
</dbReference>
<reference evidence="4" key="1">
    <citation type="submission" date="2022-07" db="EMBL/GenBank/DDBJ databases">
        <title>Phylogenomic reconstructions and comparative analyses of Kickxellomycotina fungi.</title>
        <authorList>
            <person name="Reynolds N.K."/>
            <person name="Stajich J.E."/>
            <person name="Barry K."/>
            <person name="Grigoriev I.V."/>
            <person name="Crous P."/>
            <person name="Smith M.E."/>
        </authorList>
    </citation>
    <scope>NUCLEOTIDE SEQUENCE</scope>
    <source>
        <strain evidence="4">IMI 214461</strain>
    </source>
</reference>